<evidence type="ECO:0000256" key="12">
    <source>
        <dbReference type="ARBA" id="ARBA00041765"/>
    </source>
</evidence>
<evidence type="ECO:0000256" key="10">
    <source>
        <dbReference type="ARBA" id="ARBA00023315"/>
    </source>
</evidence>
<dbReference type="EMBL" id="CAACVG010007796">
    <property type="protein sequence ID" value="VEN47104.1"/>
    <property type="molecule type" value="Genomic_DNA"/>
</dbReference>
<dbReference type="InterPro" id="IPR050087">
    <property type="entry name" value="AON_synthase_class-II"/>
</dbReference>
<dbReference type="PANTHER" id="PTHR13693">
    <property type="entry name" value="CLASS II AMINOTRANSFERASE/8-AMINO-7-OXONONANOATE SYNTHASE"/>
    <property type="match status" value="1"/>
</dbReference>
<evidence type="ECO:0000256" key="13">
    <source>
        <dbReference type="ARBA" id="ARBA00042649"/>
    </source>
</evidence>
<evidence type="ECO:0000256" key="3">
    <source>
        <dbReference type="ARBA" id="ARBA00004991"/>
    </source>
</evidence>
<dbReference type="EC" id="2.3.1.50" evidence="5"/>
<evidence type="ECO:0000256" key="6">
    <source>
        <dbReference type="ARBA" id="ARBA00022679"/>
    </source>
</evidence>
<evidence type="ECO:0000256" key="8">
    <source>
        <dbReference type="ARBA" id="ARBA00022919"/>
    </source>
</evidence>
<name>A0A653CID1_CALMS</name>
<feature type="domain" description="Aminotransferase class I/classII large" evidence="14">
    <location>
        <begin position="58"/>
        <end position="373"/>
    </location>
</feature>
<keyword evidence="8" id="KW-0746">Sphingolipid metabolism</keyword>
<evidence type="ECO:0000256" key="7">
    <source>
        <dbReference type="ARBA" id="ARBA00022898"/>
    </source>
</evidence>
<evidence type="ECO:0000259" key="14">
    <source>
        <dbReference type="Pfam" id="PF00155"/>
    </source>
</evidence>
<dbReference type="InterPro" id="IPR015422">
    <property type="entry name" value="PyrdxlP-dep_Trfase_small"/>
</dbReference>
<evidence type="ECO:0000313" key="16">
    <source>
        <dbReference type="Proteomes" id="UP000410492"/>
    </source>
</evidence>
<evidence type="ECO:0000256" key="4">
    <source>
        <dbReference type="ARBA" id="ARBA00008392"/>
    </source>
</evidence>
<evidence type="ECO:0000256" key="9">
    <source>
        <dbReference type="ARBA" id="ARBA00023098"/>
    </source>
</evidence>
<gene>
    <name evidence="15" type="ORF">CALMAC_LOCUS8980</name>
</gene>
<dbReference type="InterPro" id="IPR015421">
    <property type="entry name" value="PyrdxlP-dep_Trfase_major"/>
</dbReference>
<comment type="pathway">
    <text evidence="3">Sphingolipid metabolism.</text>
</comment>
<dbReference type="SUPFAM" id="SSF53383">
    <property type="entry name" value="PLP-dependent transferases"/>
    <property type="match status" value="1"/>
</dbReference>
<evidence type="ECO:0000256" key="2">
    <source>
        <dbReference type="ARBA" id="ARBA00004760"/>
    </source>
</evidence>
<dbReference type="GO" id="GO:0005783">
    <property type="term" value="C:endoplasmic reticulum"/>
    <property type="evidence" value="ECO:0007669"/>
    <property type="project" value="TreeGrafter"/>
</dbReference>
<keyword evidence="16" id="KW-1185">Reference proteome</keyword>
<evidence type="ECO:0000256" key="5">
    <source>
        <dbReference type="ARBA" id="ARBA00013220"/>
    </source>
</evidence>
<dbReference type="Proteomes" id="UP000410492">
    <property type="component" value="Unassembled WGS sequence"/>
</dbReference>
<protein>
    <recommendedName>
        <fullName evidence="11">Serine palmitoyltransferase 1</fullName>
        <ecNumber evidence="5">2.3.1.50</ecNumber>
    </recommendedName>
    <alternativeName>
        <fullName evidence="12">Long chain base biosynthesis protein 1</fullName>
    </alternativeName>
    <alternativeName>
        <fullName evidence="13">Serine-palmitoyl-CoA transferase 1</fullName>
    </alternativeName>
</protein>
<dbReference type="InterPro" id="IPR004839">
    <property type="entry name" value="Aminotransferase_I/II_large"/>
</dbReference>
<comment type="cofactor">
    <cofactor evidence="1">
        <name>pyridoxal 5'-phosphate</name>
        <dbReference type="ChEBI" id="CHEBI:597326"/>
    </cofactor>
</comment>
<dbReference type="GO" id="GO:0046512">
    <property type="term" value="P:sphingosine biosynthetic process"/>
    <property type="evidence" value="ECO:0007669"/>
    <property type="project" value="TreeGrafter"/>
</dbReference>
<dbReference type="Gene3D" id="3.90.1150.10">
    <property type="entry name" value="Aspartate Aminotransferase, domain 1"/>
    <property type="match status" value="1"/>
</dbReference>
<dbReference type="GO" id="GO:0016020">
    <property type="term" value="C:membrane"/>
    <property type="evidence" value="ECO:0007669"/>
    <property type="project" value="GOC"/>
</dbReference>
<reference evidence="15 16" key="1">
    <citation type="submission" date="2019-01" db="EMBL/GenBank/DDBJ databases">
        <authorList>
            <person name="Sayadi A."/>
        </authorList>
    </citation>
    <scope>NUCLEOTIDE SEQUENCE [LARGE SCALE GENOMIC DNA]</scope>
</reference>
<keyword evidence="6" id="KW-0808">Transferase</keyword>
<proteinExistence type="inferred from homology"/>
<accession>A0A653CID1</accession>
<organism evidence="15 16">
    <name type="scientific">Callosobruchus maculatus</name>
    <name type="common">Southern cowpea weevil</name>
    <name type="synonym">Pulse bruchid</name>
    <dbReference type="NCBI Taxonomy" id="64391"/>
    <lineage>
        <taxon>Eukaryota</taxon>
        <taxon>Metazoa</taxon>
        <taxon>Ecdysozoa</taxon>
        <taxon>Arthropoda</taxon>
        <taxon>Hexapoda</taxon>
        <taxon>Insecta</taxon>
        <taxon>Pterygota</taxon>
        <taxon>Neoptera</taxon>
        <taxon>Endopterygota</taxon>
        <taxon>Coleoptera</taxon>
        <taxon>Polyphaga</taxon>
        <taxon>Cucujiformia</taxon>
        <taxon>Chrysomeloidea</taxon>
        <taxon>Chrysomelidae</taxon>
        <taxon>Bruchinae</taxon>
        <taxon>Bruchini</taxon>
        <taxon>Callosobruchus</taxon>
    </lineage>
</organism>
<dbReference type="Pfam" id="PF00155">
    <property type="entry name" value="Aminotran_1_2"/>
    <property type="match status" value="1"/>
</dbReference>
<dbReference type="AlphaFoldDB" id="A0A653CID1"/>
<sequence>MLDEKLLQERLEQFNPEPLVPLDHNLEKEEIESDVIQKDENTIDLVKVNFLNFLDNDEIKKSCENTIRKYGVGTCGPRAFYGTTDLHLDLEKRLAEFLRTESSIVYSYGFVAISSSIAAYCKRSDTVFIDEKSNIAIRQGLQTSRCTVVEFKHNDSNSLKEEVEKVIKKEGKKRSRKFLIVEGVSWATGKLLPLEEFLNVAEANKMRIFLEETYSIGVYGKHGRGLTEHFDIDPARIDMIIATLETSVGSIGGFCAGSETIIEHQSLSGSGYIFSASLSTFLVQACIEAVNIMESTPQIFEDLKTLAKDVHNFLTEVGFEVESDPESAFKVFKAGGNEEKIYSYCKENGVHLIHNKENVLVMNLNIELSKDKKKIQKVYDVLKQASAL</sequence>
<dbReference type="Gene3D" id="3.40.640.10">
    <property type="entry name" value="Type I PLP-dependent aspartate aminotransferase-like (Major domain)"/>
    <property type="match status" value="1"/>
</dbReference>
<comment type="similarity">
    <text evidence="4">Belongs to the class-II pyridoxal-phosphate-dependent aminotransferase family.</text>
</comment>
<dbReference type="GO" id="GO:0046513">
    <property type="term" value="P:ceramide biosynthetic process"/>
    <property type="evidence" value="ECO:0007669"/>
    <property type="project" value="TreeGrafter"/>
</dbReference>
<keyword evidence="9" id="KW-0443">Lipid metabolism</keyword>
<keyword evidence="7" id="KW-0663">Pyridoxal phosphate</keyword>
<dbReference type="GO" id="GO:0004758">
    <property type="term" value="F:serine C-palmitoyltransferase activity"/>
    <property type="evidence" value="ECO:0007669"/>
    <property type="project" value="UniProtKB-EC"/>
</dbReference>
<evidence type="ECO:0000313" key="15">
    <source>
        <dbReference type="EMBL" id="VEN47104.1"/>
    </source>
</evidence>
<evidence type="ECO:0000256" key="11">
    <source>
        <dbReference type="ARBA" id="ARBA00041066"/>
    </source>
</evidence>
<keyword evidence="10" id="KW-0012">Acyltransferase</keyword>
<dbReference type="PANTHER" id="PTHR13693:SF2">
    <property type="entry name" value="SERINE PALMITOYLTRANSFERASE 1"/>
    <property type="match status" value="1"/>
</dbReference>
<dbReference type="InterPro" id="IPR015424">
    <property type="entry name" value="PyrdxlP-dep_Trfase"/>
</dbReference>
<dbReference type="GO" id="GO:0030170">
    <property type="term" value="F:pyridoxal phosphate binding"/>
    <property type="evidence" value="ECO:0007669"/>
    <property type="project" value="InterPro"/>
</dbReference>
<evidence type="ECO:0000256" key="1">
    <source>
        <dbReference type="ARBA" id="ARBA00001933"/>
    </source>
</evidence>
<dbReference type="OrthoDB" id="3168162at2759"/>
<comment type="pathway">
    <text evidence="2">Lipid metabolism; sphingolipid metabolism.</text>
</comment>